<keyword evidence="3" id="KW-0378">Hydrolase</keyword>
<evidence type="ECO:0000313" key="7">
    <source>
        <dbReference type="EMBL" id="RMX53681.1"/>
    </source>
</evidence>
<dbReference type="GO" id="GO:0004177">
    <property type="term" value="F:aminopeptidase activity"/>
    <property type="evidence" value="ECO:0007669"/>
    <property type="project" value="UniProtKB-ARBA"/>
</dbReference>
<evidence type="ECO:0008006" key="9">
    <source>
        <dbReference type="Google" id="ProtNLM"/>
    </source>
</evidence>
<evidence type="ECO:0000256" key="1">
    <source>
        <dbReference type="ARBA" id="ARBA00008766"/>
    </source>
</evidence>
<sequence>MVVFFSSILSLLVTIGMAEIPDASSFKDSLKRRICLEGKSQLLPRSSVNTTKQLSDLRSVMRRSRIQAYIVPSMDAHQSEDVAPQYQRREFISGFSGSHGTAIITYAKAALWTDGRYFLQAEMELDCNWIVQKEGQQGMRDHILITIGMKGTPSLSQWLLDSLPKGSSVGVDPFLISVCEWDRMFKNELKRDYYEFTKAISCHQELKEHNIELIPVTQNLVDLVWPSRPQPQPRKLIVLDISYSGRSWQDKIIALRGFLKARSATAVVIEKLDEIAWLLNLRGFDNKYTPVFFSYVTVTKDSASLFIDNDKVTPSVKRHLKVKNCKGRNEEHLCVQLKPYDAIKEVVKTLAECKTAKILVSTSSSHGIRMKIPKENLLIDESPVALPKAIKNPTEIRGMKNANVKDCAALCQFFAWIEREISLNSTKLTELTTEAKLLYFRTLEKNFMSPSFATISGFGPNSAIIHYKANQFTNARIDKSSVYLLDSGGQYL</sequence>
<dbReference type="PANTHER" id="PTHR43763">
    <property type="entry name" value="XAA-PRO AMINOPEPTIDASE 1"/>
    <property type="match status" value="1"/>
</dbReference>
<evidence type="ECO:0000259" key="6">
    <source>
        <dbReference type="Pfam" id="PF01321"/>
    </source>
</evidence>
<name>A0A3M6UJ33_POCDA</name>
<feature type="domain" description="Peptidase M24" evidence="5">
    <location>
        <begin position="398"/>
        <end position="491"/>
    </location>
</feature>
<dbReference type="InterPro" id="IPR029149">
    <property type="entry name" value="Creatin/AminoP/Spt16_N"/>
</dbReference>
<feature type="chain" id="PRO_5018287105" description="Creatinase N-terminal domain-containing protein" evidence="4">
    <location>
        <begin position="19"/>
        <end position="492"/>
    </location>
</feature>
<dbReference type="InterPro" id="IPR000587">
    <property type="entry name" value="Creatinase_N"/>
</dbReference>
<reference evidence="7 8" key="1">
    <citation type="journal article" date="2018" name="Sci. Rep.">
        <title>Comparative analysis of the Pocillopora damicornis genome highlights role of immune system in coral evolution.</title>
        <authorList>
            <person name="Cunning R."/>
            <person name="Bay R.A."/>
            <person name="Gillette P."/>
            <person name="Baker A.C."/>
            <person name="Traylor-Knowles N."/>
        </authorList>
    </citation>
    <scope>NUCLEOTIDE SEQUENCE [LARGE SCALE GENOMIC DNA]</scope>
    <source>
        <strain evidence="7">RSMAS</strain>
        <tissue evidence="7">Whole animal</tissue>
    </source>
</reference>
<dbReference type="AlphaFoldDB" id="A0A3M6UJ33"/>
<dbReference type="Proteomes" id="UP000275408">
    <property type="component" value="Unassembled WGS sequence"/>
</dbReference>
<accession>A0A3M6UJ33</accession>
<keyword evidence="8" id="KW-1185">Reference proteome</keyword>
<feature type="signal peptide" evidence="4">
    <location>
        <begin position="1"/>
        <end position="18"/>
    </location>
</feature>
<dbReference type="GO" id="GO:0005737">
    <property type="term" value="C:cytoplasm"/>
    <property type="evidence" value="ECO:0007669"/>
    <property type="project" value="UniProtKB-ARBA"/>
</dbReference>
<protein>
    <recommendedName>
        <fullName evidence="9">Creatinase N-terminal domain-containing protein</fullName>
    </recommendedName>
</protein>
<dbReference type="Pfam" id="PF00557">
    <property type="entry name" value="Peptidase_M24"/>
    <property type="match status" value="1"/>
</dbReference>
<keyword evidence="4" id="KW-0732">Signal</keyword>
<dbReference type="FunFam" id="3.40.350.10:FF:000003">
    <property type="entry name" value="Xaa-pro aminopeptidase P"/>
    <property type="match status" value="1"/>
</dbReference>
<evidence type="ECO:0000256" key="3">
    <source>
        <dbReference type="ARBA" id="ARBA00022801"/>
    </source>
</evidence>
<evidence type="ECO:0000256" key="4">
    <source>
        <dbReference type="SAM" id="SignalP"/>
    </source>
</evidence>
<dbReference type="Gene3D" id="3.90.230.10">
    <property type="entry name" value="Creatinase/methionine aminopeptidase superfamily"/>
    <property type="match status" value="1"/>
</dbReference>
<dbReference type="InterPro" id="IPR036005">
    <property type="entry name" value="Creatinase/aminopeptidase-like"/>
</dbReference>
<comment type="caution">
    <text evidence="7">The sequence shown here is derived from an EMBL/GenBank/DDBJ whole genome shotgun (WGS) entry which is preliminary data.</text>
</comment>
<evidence type="ECO:0000313" key="8">
    <source>
        <dbReference type="Proteomes" id="UP000275408"/>
    </source>
</evidence>
<dbReference type="Pfam" id="PF16189">
    <property type="entry name" value="Creatinase_N_2"/>
    <property type="match status" value="1"/>
</dbReference>
<feature type="domain" description="Creatinase N-terminal" evidence="6">
    <location>
        <begin position="54"/>
        <end position="178"/>
    </location>
</feature>
<evidence type="ECO:0000256" key="2">
    <source>
        <dbReference type="ARBA" id="ARBA00022723"/>
    </source>
</evidence>
<dbReference type="Gene3D" id="3.40.350.10">
    <property type="entry name" value="Creatinase/prolidase N-terminal domain"/>
    <property type="match status" value="2"/>
</dbReference>
<dbReference type="SUPFAM" id="SSF53092">
    <property type="entry name" value="Creatinase/prolidase N-terminal domain"/>
    <property type="match status" value="1"/>
</dbReference>
<dbReference type="InterPro" id="IPR050422">
    <property type="entry name" value="X-Pro_aminopeptidase_P"/>
</dbReference>
<dbReference type="InterPro" id="IPR000994">
    <property type="entry name" value="Pept_M24"/>
</dbReference>
<dbReference type="Pfam" id="PF01321">
    <property type="entry name" value="Creatinase_N"/>
    <property type="match status" value="1"/>
</dbReference>
<dbReference type="STRING" id="46731.A0A3M6UJ33"/>
<evidence type="ECO:0000259" key="5">
    <source>
        <dbReference type="Pfam" id="PF00557"/>
    </source>
</evidence>
<keyword evidence="2" id="KW-0479">Metal-binding</keyword>
<dbReference type="SUPFAM" id="SSF55920">
    <property type="entry name" value="Creatinase/aminopeptidase"/>
    <property type="match status" value="1"/>
</dbReference>
<comment type="similarity">
    <text evidence="1">Belongs to the peptidase M24B family.</text>
</comment>
<dbReference type="OrthoDB" id="9995434at2759"/>
<gene>
    <name evidence="7" type="ORF">pdam_00000475</name>
</gene>
<organism evidence="7 8">
    <name type="scientific">Pocillopora damicornis</name>
    <name type="common">Cauliflower coral</name>
    <name type="synonym">Millepora damicornis</name>
    <dbReference type="NCBI Taxonomy" id="46731"/>
    <lineage>
        <taxon>Eukaryota</taxon>
        <taxon>Metazoa</taxon>
        <taxon>Cnidaria</taxon>
        <taxon>Anthozoa</taxon>
        <taxon>Hexacorallia</taxon>
        <taxon>Scleractinia</taxon>
        <taxon>Astrocoeniina</taxon>
        <taxon>Pocilloporidae</taxon>
        <taxon>Pocillopora</taxon>
    </lineage>
</organism>
<dbReference type="EMBL" id="RCHS01001413">
    <property type="protein sequence ID" value="RMX53681.1"/>
    <property type="molecule type" value="Genomic_DNA"/>
</dbReference>
<dbReference type="GO" id="GO:0046872">
    <property type="term" value="F:metal ion binding"/>
    <property type="evidence" value="ECO:0007669"/>
    <property type="project" value="UniProtKB-KW"/>
</dbReference>
<proteinExistence type="inferred from homology"/>
<dbReference type="PANTHER" id="PTHR43763:SF6">
    <property type="entry name" value="XAA-PRO AMINOPEPTIDASE 1"/>
    <property type="match status" value="1"/>
</dbReference>